<organism evidence="2 3">
    <name type="scientific">Rosa chinensis</name>
    <name type="common">China rose</name>
    <dbReference type="NCBI Taxonomy" id="74649"/>
    <lineage>
        <taxon>Eukaryota</taxon>
        <taxon>Viridiplantae</taxon>
        <taxon>Streptophyta</taxon>
        <taxon>Embryophyta</taxon>
        <taxon>Tracheophyta</taxon>
        <taxon>Spermatophyta</taxon>
        <taxon>Magnoliopsida</taxon>
        <taxon>eudicotyledons</taxon>
        <taxon>Gunneridae</taxon>
        <taxon>Pentapetalae</taxon>
        <taxon>rosids</taxon>
        <taxon>fabids</taxon>
        <taxon>Rosales</taxon>
        <taxon>Rosaceae</taxon>
        <taxon>Rosoideae</taxon>
        <taxon>Rosoideae incertae sedis</taxon>
        <taxon>Rosa</taxon>
    </lineage>
</organism>
<evidence type="ECO:0000313" key="3">
    <source>
        <dbReference type="Proteomes" id="UP000238479"/>
    </source>
</evidence>
<dbReference type="Proteomes" id="UP000238479">
    <property type="component" value="Chromosome 5"/>
</dbReference>
<comment type="caution">
    <text evidence="2">The sequence shown here is derived from an EMBL/GenBank/DDBJ whole genome shotgun (WGS) entry which is preliminary data.</text>
</comment>
<gene>
    <name evidence="2" type="ORF">RchiOBHm_Chr5g0044261</name>
</gene>
<evidence type="ECO:0000313" key="2">
    <source>
        <dbReference type="EMBL" id="PRQ32247.1"/>
    </source>
</evidence>
<proteinExistence type="predicted"/>
<dbReference type="EMBL" id="PDCK01000043">
    <property type="protein sequence ID" value="PRQ32247.1"/>
    <property type="molecule type" value="Genomic_DNA"/>
</dbReference>
<dbReference type="AlphaFoldDB" id="A0A2P6QDL4"/>
<sequence>MMPSHLKVETLSSSQQCCHRRPSPNPQPRRCPLTPPTPSVMPLRSSSATSALMLCDWHGNLRAFSFARLSCLSDSPTPRCSILSTICKKGCREILLLKP</sequence>
<feature type="region of interest" description="Disordered" evidence="1">
    <location>
        <begin position="1"/>
        <end position="43"/>
    </location>
</feature>
<dbReference type="Gramene" id="PRQ32247">
    <property type="protein sequence ID" value="PRQ32247"/>
    <property type="gene ID" value="RchiOBHm_Chr5g0044261"/>
</dbReference>
<evidence type="ECO:0000256" key="1">
    <source>
        <dbReference type="SAM" id="MobiDB-lite"/>
    </source>
</evidence>
<feature type="compositionally biased region" description="Pro residues" evidence="1">
    <location>
        <begin position="23"/>
        <end position="39"/>
    </location>
</feature>
<name>A0A2P6QDL4_ROSCH</name>
<protein>
    <submittedName>
        <fullName evidence="2">Uncharacterized protein</fullName>
    </submittedName>
</protein>
<reference evidence="2 3" key="1">
    <citation type="journal article" date="2018" name="Nat. Genet.">
        <title>The Rosa genome provides new insights in the design of modern roses.</title>
        <authorList>
            <person name="Bendahmane M."/>
        </authorList>
    </citation>
    <scope>NUCLEOTIDE SEQUENCE [LARGE SCALE GENOMIC DNA]</scope>
    <source>
        <strain evidence="3">cv. Old Blush</strain>
    </source>
</reference>
<accession>A0A2P6QDL4</accession>
<keyword evidence="3" id="KW-1185">Reference proteome</keyword>